<sequence>MKQSPLLENMIEALRCLPGVGRKSAQRMAYYLLERDRTGGQKLANSLAQAMVDIQHCQQCKNFTENELCVVCANPRRDHSTVCIVESPADVIAIESSGVFSGVFFVLMGHLSPLDGIGPEELGLEILEKRLVSGDVQEIIMATGSTVEGEATAHFIRDMVEPYQIPVTRIAQGVPMGGELEYLDANTLARSITERRKLDF</sequence>
<evidence type="ECO:0000256" key="2">
    <source>
        <dbReference type="ARBA" id="ARBA00022763"/>
    </source>
</evidence>
<dbReference type="GO" id="GO:0008270">
    <property type="term" value="F:zinc ion binding"/>
    <property type="evidence" value="ECO:0007669"/>
    <property type="project" value="UniProtKB-KW"/>
</dbReference>
<dbReference type="Pfam" id="PF02132">
    <property type="entry name" value="RecR_ZnF"/>
    <property type="match status" value="1"/>
</dbReference>
<dbReference type="OrthoDB" id="9802672at2"/>
<feature type="domain" description="Toprim" evidence="8">
    <location>
        <begin position="80"/>
        <end position="175"/>
    </location>
</feature>
<keyword evidence="3 7" id="KW-0863">Zinc-finger</keyword>
<evidence type="ECO:0000256" key="5">
    <source>
        <dbReference type="ARBA" id="ARBA00023172"/>
    </source>
</evidence>
<dbReference type="CDD" id="cd01025">
    <property type="entry name" value="TOPRIM_recR"/>
    <property type="match status" value="1"/>
</dbReference>
<keyword evidence="5 7" id="KW-0233">DNA recombination</keyword>
<dbReference type="InterPro" id="IPR023627">
    <property type="entry name" value="Rcmb_RecR"/>
</dbReference>
<keyword evidence="4 7" id="KW-0862">Zinc</keyword>
<organism evidence="9 10">
    <name type="scientific">Pleionea mediterranea</name>
    <dbReference type="NCBI Taxonomy" id="523701"/>
    <lineage>
        <taxon>Bacteria</taxon>
        <taxon>Pseudomonadati</taxon>
        <taxon>Pseudomonadota</taxon>
        <taxon>Gammaproteobacteria</taxon>
        <taxon>Oceanospirillales</taxon>
        <taxon>Pleioneaceae</taxon>
        <taxon>Pleionea</taxon>
    </lineage>
</organism>
<dbReference type="NCBIfam" id="TIGR00615">
    <property type="entry name" value="recR"/>
    <property type="match status" value="1"/>
</dbReference>
<protein>
    <recommendedName>
        <fullName evidence="7">Recombination protein RecR</fullName>
    </recommendedName>
</protein>
<evidence type="ECO:0000256" key="4">
    <source>
        <dbReference type="ARBA" id="ARBA00022833"/>
    </source>
</evidence>
<dbReference type="EMBL" id="QGGU01000006">
    <property type="protein sequence ID" value="PWK50963.1"/>
    <property type="molecule type" value="Genomic_DNA"/>
</dbReference>
<dbReference type="GO" id="GO:0003677">
    <property type="term" value="F:DNA binding"/>
    <property type="evidence" value="ECO:0007669"/>
    <property type="project" value="UniProtKB-UniRule"/>
</dbReference>
<dbReference type="Gene3D" id="3.40.1360.10">
    <property type="match status" value="1"/>
</dbReference>
<keyword evidence="2 7" id="KW-0227">DNA damage</keyword>
<evidence type="ECO:0000256" key="7">
    <source>
        <dbReference type="HAMAP-Rule" id="MF_00017"/>
    </source>
</evidence>
<feature type="zinc finger region" description="C4-type" evidence="7">
    <location>
        <begin position="57"/>
        <end position="72"/>
    </location>
</feature>
<accession>A0A316FRP7</accession>
<reference evidence="9 10" key="1">
    <citation type="submission" date="2018-05" db="EMBL/GenBank/DDBJ databases">
        <title>Genomic Encyclopedia of Type Strains, Phase IV (KMG-IV): sequencing the most valuable type-strain genomes for metagenomic binning, comparative biology and taxonomic classification.</title>
        <authorList>
            <person name="Goeker M."/>
        </authorList>
    </citation>
    <scope>NUCLEOTIDE SEQUENCE [LARGE SCALE GENOMIC DNA]</scope>
    <source>
        <strain evidence="9 10">DSM 25350</strain>
    </source>
</reference>
<evidence type="ECO:0000256" key="6">
    <source>
        <dbReference type="ARBA" id="ARBA00023204"/>
    </source>
</evidence>
<proteinExistence type="inferred from homology"/>
<dbReference type="AlphaFoldDB" id="A0A316FRP7"/>
<dbReference type="Pfam" id="PF21176">
    <property type="entry name" value="RecR_HhH"/>
    <property type="match status" value="1"/>
</dbReference>
<dbReference type="InterPro" id="IPR000093">
    <property type="entry name" value="DNA_Rcmb_RecR"/>
</dbReference>
<dbReference type="GO" id="GO:0006281">
    <property type="term" value="P:DNA repair"/>
    <property type="evidence" value="ECO:0007669"/>
    <property type="project" value="UniProtKB-UniRule"/>
</dbReference>
<evidence type="ECO:0000256" key="1">
    <source>
        <dbReference type="ARBA" id="ARBA00022723"/>
    </source>
</evidence>
<gene>
    <name evidence="7" type="primary">recR</name>
    <name evidence="9" type="ORF">C8D97_106257</name>
</gene>
<dbReference type="SUPFAM" id="SSF111304">
    <property type="entry name" value="Recombination protein RecR"/>
    <property type="match status" value="1"/>
</dbReference>
<dbReference type="PROSITE" id="PS01300">
    <property type="entry name" value="RECR"/>
    <property type="match status" value="1"/>
</dbReference>
<dbReference type="InterPro" id="IPR006171">
    <property type="entry name" value="TOPRIM_dom"/>
</dbReference>
<name>A0A316FRP7_9GAMM</name>
<comment type="similarity">
    <text evidence="7">Belongs to the RecR family.</text>
</comment>
<dbReference type="Proteomes" id="UP000245790">
    <property type="component" value="Unassembled WGS sequence"/>
</dbReference>
<dbReference type="PANTHER" id="PTHR30446">
    <property type="entry name" value="RECOMBINATION PROTEIN RECR"/>
    <property type="match status" value="1"/>
</dbReference>
<comment type="caution">
    <text evidence="9">The sequence shown here is derived from an EMBL/GenBank/DDBJ whole genome shotgun (WGS) entry which is preliminary data.</text>
</comment>
<dbReference type="Gene3D" id="1.10.8.420">
    <property type="entry name" value="RecR Domain 1"/>
    <property type="match status" value="1"/>
</dbReference>
<dbReference type="InterPro" id="IPR034137">
    <property type="entry name" value="TOPRIM_RecR"/>
</dbReference>
<dbReference type="Gene3D" id="6.10.250.240">
    <property type="match status" value="1"/>
</dbReference>
<evidence type="ECO:0000256" key="3">
    <source>
        <dbReference type="ARBA" id="ARBA00022771"/>
    </source>
</evidence>
<dbReference type="GO" id="GO:0006310">
    <property type="term" value="P:DNA recombination"/>
    <property type="evidence" value="ECO:0007669"/>
    <property type="project" value="UniProtKB-UniRule"/>
</dbReference>
<evidence type="ECO:0000313" key="9">
    <source>
        <dbReference type="EMBL" id="PWK50963.1"/>
    </source>
</evidence>
<dbReference type="PANTHER" id="PTHR30446:SF0">
    <property type="entry name" value="RECOMBINATION PROTEIN RECR"/>
    <property type="match status" value="1"/>
</dbReference>
<dbReference type="PROSITE" id="PS50880">
    <property type="entry name" value="TOPRIM"/>
    <property type="match status" value="1"/>
</dbReference>
<evidence type="ECO:0000259" key="8">
    <source>
        <dbReference type="PROSITE" id="PS50880"/>
    </source>
</evidence>
<dbReference type="SMART" id="SM00493">
    <property type="entry name" value="TOPRIM"/>
    <property type="match status" value="1"/>
</dbReference>
<dbReference type="HAMAP" id="MF_00017">
    <property type="entry name" value="RecR"/>
    <property type="match status" value="1"/>
</dbReference>
<dbReference type="Pfam" id="PF21175">
    <property type="entry name" value="RecR_C"/>
    <property type="match status" value="1"/>
</dbReference>
<evidence type="ECO:0000313" key="10">
    <source>
        <dbReference type="Proteomes" id="UP000245790"/>
    </source>
</evidence>
<dbReference type="InterPro" id="IPR015967">
    <property type="entry name" value="Rcmb_RecR_Znf"/>
</dbReference>
<dbReference type="Pfam" id="PF13662">
    <property type="entry name" value="Toprim_4"/>
    <property type="match status" value="1"/>
</dbReference>
<keyword evidence="1 7" id="KW-0479">Metal-binding</keyword>
<comment type="function">
    <text evidence="7">May play a role in DNA repair. It seems to be involved in an RecBC-independent recombinational process of DNA repair. It may act with RecF and RecO.</text>
</comment>
<dbReference type="RefSeq" id="WP_109763617.1">
    <property type="nucleotide sequence ID" value="NZ_QGGU01000006.1"/>
</dbReference>
<keyword evidence="10" id="KW-1185">Reference proteome</keyword>
<keyword evidence="6 7" id="KW-0234">DNA repair</keyword>